<protein>
    <submittedName>
        <fullName evidence="2">Putative PhzF superfamily epimerase YddE/YHI9</fullName>
    </submittedName>
</protein>
<keyword evidence="3" id="KW-1185">Reference proteome</keyword>
<dbReference type="AlphaFoldDB" id="A0A7W4UXV4"/>
<feature type="active site" evidence="1">
    <location>
        <position position="48"/>
    </location>
</feature>
<dbReference type="PANTHER" id="PTHR13774:SF32">
    <property type="entry name" value="ANTISENSE-ENHANCING SEQUENCE 1"/>
    <property type="match status" value="1"/>
</dbReference>
<evidence type="ECO:0000313" key="2">
    <source>
        <dbReference type="EMBL" id="MBB2968279.1"/>
    </source>
</evidence>
<dbReference type="RefSeq" id="WP_021764773.1">
    <property type="nucleotide sequence ID" value="NZ_JACHVP010000003.1"/>
</dbReference>
<sequence>MDESIEVVVVRVFTDERGANGNELGIVRSSPETAQREQAIATALGFSETVFLDAVDEGARAADLRIFTPARELPFAGHPSVGTAWWLADRRTPVDVLREKAGDVAVSVDEDQDTAWITARAEWAPDFTWLPLQSPEDVDALDPTAFTSGHHYAYAWIDEAEGRLRARMFAPDMGIVEDEATGAAAVSITAKLGRALRISQGEGSELTTEPLADGLIRVGGRTVYDRTIDVTL</sequence>
<dbReference type="Pfam" id="PF02567">
    <property type="entry name" value="PhzC-PhzF"/>
    <property type="match status" value="1"/>
</dbReference>
<name>A0A7W4UXV4_LEIAQ</name>
<proteinExistence type="predicted"/>
<organism evidence="2 3">
    <name type="scientific">Leifsonia aquatica</name>
    <name type="common">Corynebacterium aquaticum</name>
    <dbReference type="NCBI Taxonomy" id="144185"/>
    <lineage>
        <taxon>Bacteria</taxon>
        <taxon>Bacillati</taxon>
        <taxon>Actinomycetota</taxon>
        <taxon>Actinomycetes</taxon>
        <taxon>Micrococcales</taxon>
        <taxon>Microbacteriaceae</taxon>
        <taxon>Leifsonia</taxon>
    </lineage>
</organism>
<evidence type="ECO:0000256" key="1">
    <source>
        <dbReference type="PIRSR" id="PIRSR016184-1"/>
    </source>
</evidence>
<dbReference type="PIRSF" id="PIRSF016184">
    <property type="entry name" value="PhzC_PhzF"/>
    <property type="match status" value="1"/>
</dbReference>
<dbReference type="GO" id="GO:0016853">
    <property type="term" value="F:isomerase activity"/>
    <property type="evidence" value="ECO:0007669"/>
    <property type="project" value="TreeGrafter"/>
</dbReference>
<dbReference type="InterPro" id="IPR003719">
    <property type="entry name" value="Phenazine_PhzF-like"/>
</dbReference>
<evidence type="ECO:0000313" key="3">
    <source>
        <dbReference type="Proteomes" id="UP000538196"/>
    </source>
</evidence>
<accession>A0A7W4UXV4</accession>
<dbReference type="Proteomes" id="UP000538196">
    <property type="component" value="Unassembled WGS sequence"/>
</dbReference>
<dbReference type="SUPFAM" id="SSF54506">
    <property type="entry name" value="Diaminopimelate epimerase-like"/>
    <property type="match status" value="1"/>
</dbReference>
<dbReference type="EMBL" id="JACHVP010000003">
    <property type="protein sequence ID" value="MBB2968279.1"/>
    <property type="molecule type" value="Genomic_DNA"/>
</dbReference>
<dbReference type="Gene3D" id="3.10.310.10">
    <property type="entry name" value="Diaminopimelate Epimerase, Chain A, domain 1"/>
    <property type="match status" value="2"/>
</dbReference>
<dbReference type="GO" id="GO:0005737">
    <property type="term" value="C:cytoplasm"/>
    <property type="evidence" value="ECO:0007669"/>
    <property type="project" value="TreeGrafter"/>
</dbReference>
<dbReference type="PANTHER" id="PTHR13774">
    <property type="entry name" value="PHENAZINE BIOSYNTHESIS PROTEIN"/>
    <property type="match status" value="1"/>
</dbReference>
<reference evidence="2 3" key="1">
    <citation type="submission" date="2020-08" db="EMBL/GenBank/DDBJ databases">
        <title>Sequencing the genomes of 1000 actinobacteria strains.</title>
        <authorList>
            <person name="Klenk H.-P."/>
        </authorList>
    </citation>
    <scope>NUCLEOTIDE SEQUENCE [LARGE SCALE GENOMIC DNA]</scope>
    <source>
        <strain evidence="2 3">DSM 20146</strain>
    </source>
</reference>
<comment type="caution">
    <text evidence="2">The sequence shown here is derived from an EMBL/GenBank/DDBJ whole genome shotgun (WGS) entry which is preliminary data.</text>
</comment>
<gene>
    <name evidence="2" type="ORF">FHX33_003049</name>
</gene>